<reference evidence="1" key="1">
    <citation type="submission" date="2020-08" db="EMBL/GenBank/DDBJ databases">
        <title>Sulfitobacter aestuariivivens sp. nov., isolated from a tidal flat.</title>
        <authorList>
            <person name="Park S."/>
            <person name="Yoon J.-H."/>
        </authorList>
    </citation>
    <scope>NUCLEOTIDE SEQUENCE</scope>
    <source>
        <strain evidence="1">TSTF-M16</strain>
    </source>
</reference>
<evidence type="ECO:0000313" key="1">
    <source>
        <dbReference type="EMBL" id="MBD3663748.1"/>
    </source>
</evidence>
<dbReference type="AlphaFoldDB" id="A0A927D3S0"/>
<keyword evidence="2" id="KW-1185">Reference proteome</keyword>
<accession>A0A927D3S0</accession>
<sequence>MAYLNTSAPSHVASNISGFLGNAAKTVTGFFASIGTAMVVNSTAYHRLEQVERLQARSDAELSKLGLRREEIVHHVFRDLFWH</sequence>
<comment type="caution">
    <text evidence="1">The sequence shown here is derived from an EMBL/GenBank/DDBJ whole genome shotgun (WGS) entry which is preliminary data.</text>
</comment>
<protein>
    <recommendedName>
        <fullName evidence="3">DUF1127 domain-containing protein</fullName>
    </recommendedName>
</protein>
<dbReference type="RefSeq" id="WP_191074684.1">
    <property type="nucleotide sequence ID" value="NZ_JACTAG010000001.1"/>
</dbReference>
<dbReference type="EMBL" id="JACTAG010000001">
    <property type="protein sequence ID" value="MBD3663748.1"/>
    <property type="molecule type" value="Genomic_DNA"/>
</dbReference>
<proteinExistence type="predicted"/>
<evidence type="ECO:0008006" key="3">
    <source>
        <dbReference type="Google" id="ProtNLM"/>
    </source>
</evidence>
<evidence type="ECO:0000313" key="2">
    <source>
        <dbReference type="Proteomes" id="UP000635142"/>
    </source>
</evidence>
<gene>
    <name evidence="1" type="ORF">H9Q16_07425</name>
</gene>
<name>A0A927D3S0_9RHOB</name>
<dbReference type="Proteomes" id="UP000635142">
    <property type="component" value="Unassembled WGS sequence"/>
</dbReference>
<organism evidence="1 2">
    <name type="scientific">Sulfitobacter aestuariivivens</name>
    <dbReference type="NCBI Taxonomy" id="2766981"/>
    <lineage>
        <taxon>Bacteria</taxon>
        <taxon>Pseudomonadati</taxon>
        <taxon>Pseudomonadota</taxon>
        <taxon>Alphaproteobacteria</taxon>
        <taxon>Rhodobacterales</taxon>
        <taxon>Roseobacteraceae</taxon>
        <taxon>Sulfitobacter</taxon>
    </lineage>
</organism>